<dbReference type="Proteomes" id="UP000521227">
    <property type="component" value="Unassembled WGS sequence"/>
</dbReference>
<name>A0A840N9T8_9BRAD</name>
<proteinExistence type="predicted"/>
<protein>
    <submittedName>
        <fullName evidence="1">Uncharacterized protein</fullName>
    </submittedName>
</protein>
<comment type="caution">
    <text evidence="1">The sequence shown here is derived from an EMBL/GenBank/DDBJ whole genome shotgun (WGS) entry which is preliminary data.</text>
</comment>
<dbReference type="EMBL" id="JACHIJ010000004">
    <property type="protein sequence ID" value="MBB5053466.1"/>
    <property type="molecule type" value="Genomic_DNA"/>
</dbReference>
<sequence length="175" mass="20052">MTSLFHYTSKTDHVGNSLEDFYQAIEDFEESFKKQEITLGELLGKIAGLLSDKTTGDLRDRWVLEKATRTHDKLLALAVEHELGPLAETWFVVELLSYRLGRTLGISEAFYKFVEENAYLAPRDAINNFDAIIKSFHVVPARMVRILCANYIFWSGTHIQFQDFERILASTKDNG</sequence>
<dbReference type="AlphaFoldDB" id="A0A840N9T8"/>
<reference evidence="1 2" key="1">
    <citation type="submission" date="2020-08" db="EMBL/GenBank/DDBJ databases">
        <title>Genomic Encyclopedia of Type Strains, Phase IV (KMG-IV): sequencing the most valuable type-strain genomes for metagenomic binning, comparative biology and taxonomic classification.</title>
        <authorList>
            <person name="Goeker M."/>
        </authorList>
    </citation>
    <scope>NUCLEOTIDE SEQUENCE [LARGE SCALE GENOMIC DNA]</scope>
    <source>
        <strain evidence="1 2">DSM 17498</strain>
    </source>
</reference>
<evidence type="ECO:0000313" key="2">
    <source>
        <dbReference type="Proteomes" id="UP000521227"/>
    </source>
</evidence>
<dbReference type="RefSeq" id="WP_184087043.1">
    <property type="nucleotide sequence ID" value="NZ_JACHIJ010000004.1"/>
</dbReference>
<organism evidence="1 2">
    <name type="scientific">Afipia massiliensis</name>
    <dbReference type="NCBI Taxonomy" id="211460"/>
    <lineage>
        <taxon>Bacteria</taxon>
        <taxon>Pseudomonadati</taxon>
        <taxon>Pseudomonadota</taxon>
        <taxon>Alphaproteobacteria</taxon>
        <taxon>Hyphomicrobiales</taxon>
        <taxon>Nitrobacteraceae</taxon>
        <taxon>Afipia</taxon>
    </lineage>
</organism>
<accession>A0A840N9T8</accession>
<gene>
    <name evidence="1" type="ORF">HNQ36_003457</name>
</gene>
<evidence type="ECO:0000313" key="1">
    <source>
        <dbReference type="EMBL" id="MBB5053466.1"/>
    </source>
</evidence>